<reference evidence="1" key="1">
    <citation type="submission" date="2022-03" db="EMBL/GenBank/DDBJ databases">
        <authorList>
            <person name="Lindestad O."/>
        </authorList>
    </citation>
    <scope>NUCLEOTIDE SEQUENCE</scope>
</reference>
<dbReference type="Proteomes" id="UP000838756">
    <property type="component" value="Unassembled WGS sequence"/>
</dbReference>
<dbReference type="PANTHER" id="PTHR47027:SF20">
    <property type="entry name" value="REVERSE TRANSCRIPTASE-LIKE PROTEIN WITH RNA-DIRECTED DNA POLYMERASE DOMAIN"/>
    <property type="match status" value="1"/>
</dbReference>
<evidence type="ECO:0000313" key="2">
    <source>
        <dbReference type="Proteomes" id="UP000838756"/>
    </source>
</evidence>
<accession>A0A8S4RMD9</accession>
<name>A0A8S4RMD9_9NEOP</name>
<sequence length="135" mass="16330">MCILPILTYGCQTWGLTKAHQQKLKVCQHRMERSMLNIKLKDKWSIRKIRKATGVTDVPRKIKRLKWRWTGHVVRSSKEKWTKEIISWYPRDGKRKKGRPQKRWEDDLPKGWRRIARDRAHWSILEEAYVQGQPD</sequence>
<dbReference type="PANTHER" id="PTHR47027">
    <property type="entry name" value="REVERSE TRANSCRIPTASE DOMAIN-CONTAINING PROTEIN"/>
    <property type="match status" value="1"/>
</dbReference>
<dbReference type="OrthoDB" id="410104at2759"/>
<organism evidence="1 2">
    <name type="scientific">Pararge aegeria aegeria</name>
    <dbReference type="NCBI Taxonomy" id="348720"/>
    <lineage>
        <taxon>Eukaryota</taxon>
        <taxon>Metazoa</taxon>
        <taxon>Ecdysozoa</taxon>
        <taxon>Arthropoda</taxon>
        <taxon>Hexapoda</taxon>
        <taxon>Insecta</taxon>
        <taxon>Pterygota</taxon>
        <taxon>Neoptera</taxon>
        <taxon>Endopterygota</taxon>
        <taxon>Lepidoptera</taxon>
        <taxon>Glossata</taxon>
        <taxon>Ditrysia</taxon>
        <taxon>Papilionoidea</taxon>
        <taxon>Nymphalidae</taxon>
        <taxon>Satyrinae</taxon>
        <taxon>Satyrini</taxon>
        <taxon>Parargina</taxon>
        <taxon>Pararge</taxon>
    </lineage>
</organism>
<comment type="caution">
    <text evidence="1">The sequence shown here is derived from an EMBL/GenBank/DDBJ whole genome shotgun (WGS) entry which is preliminary data.</text>
</comment>
<proteinExistence type="predicted"/>
<keyword evidence="2" id="KW-1185">Reference proteome</keyword>
<gene>
    <name evidence="1" type="primary">jg6820</name>
    <name evidence="1" type="ORF">PAEG_LOCUS15869</name>
</gene>
<dbReference type="EMBL" id="CAKXAJ010025404">
    <property type="protein sequence ID" value="CAH2238831.1"/>
    <property type="molecule type" value="Genomic_DNA"/>
</dbReference>
<protein>
    <submittedName>
        <fullName evidence="1">Jg6820 protein</fullName>
    </submittedName>
</protein>
<dbReference type="AlphaFoldDB" id="A0A8S4RMD9"/>
<evidence type="ECO:0000313" key="1">
    <source>
        <dbReference type="EMBL" id="CAH2238831.1"/>
    </source>
</evidence>